<accession>A0ABD2P5F9</accession>
<protein>
    <submittedName>
        <fullName evidence="1">Uncharacterized protein</fullName>
    </submittedName>
</protein>
<feature type="non-terminal residue" evidence="1">
    <location>
        <position position="1"/>
    </location>
</feature>
<comment type="caution">
    <text evidence="1">The sequence shown here is derived from an EMBL/GenBank/DDBJ whole genome shotgun (WGS) entry which is preliminary data.</text>
</comment>
<dbReference type="AlphaFoldDB" id="A0ABD2P5F9"/>
<evidence type="ECO:0000313" key="2">
    <source>
        <dbReference type="Proteomes" id="UP001516400"/>
    </source>
</evidence>
<evidence type="ECO:0000313" key="1">
    <source>
        <dbReference type="EMBL" id="KAL3286228.1"/>
    </source>
</evidence>
<keyword evidence="2" id="KW-1185">Reference proteome</keyword>
<proteinExistence type="predicted"/>
<reference evidence="1 2" key="1">
    <citation type="journal article" date="2021" name="BMC Biol.">
        <title>Horizontally acquired antibacterial genes associated with adaptive radiation of ladybird beetles.</title>
        <authorList>
            <person name="Li H.S."/>
            <person name="Tang X.F."/>
            <person name="Huang Y.H."/>
            <person name="Xu Z.Y."/>
            <person name="Chen M.L."/>
            <person name="Du X.Y."/>
            <person name="Qiu B.Y."/>
            <person name="Chen P.T."/>
            <person name="Zhang W."/>
            <person name="Slipinski A."/>
            <person name="Escalona H.E."/>
            <person name="Waterhouse R.M."/>
            <person name="Zwick A."/>
            <person name="Pang H."/>
        </authorList>
    </citation>
    <scope>NUCLEOTIDE SEQUENCE [LARGE SCALE GENOMIC DNA]</scope>
    <source>
        <strain evidence="1">SYSU2018</strain>
    </source>
</reference>
<name>A0ABD2P5F9_9CUCU</name>
<dbReference type="EMBL" id="JABFTP020000185">
    <property type="protein sequence ID" value="KAL3286228.1"/>
    <property type="molecule type" value="Genomic_DNA"/>
</dbReference>
<dbReference type="Proteomes" id="UP001516400">
    <property type="component" value="Unassembled WGS sequence"/>
</dbReference>
<organism evidence="1 2">
    <name type="scientific">Cryptolaemus montrouzieri</name>
    <dbReference type="NCBI Taxonomy" id="559131"/>
    <lineage>
        <taxon>Eukaryota</taxon>
        <taxon>Metazoa</taxon>
        <taxon>Ecdysozoa</taxon>
        <taxon>Arthropoda</taxon>
        <taxon>Hexapoda</taxon>
        <taxon>Insecta</taxon>
        <taxon>Pterygota</taxon>
        <taxon>Neoptera</taxon>
        <taxon>Endopterygota</taxon>
        <taxon>Coleoptera</taxon>
        <taxon>Polyphaga</taxon>
        <taxon>Cucujiformia</taxon>
        <taxon>Coccinelloidea</taxon>
        <taxon>Coccinellidae</taxon>
        <taxon>Scymninae</taxon>
        <taxon>Scymnini</taxon>
        <taxon>Cryptolaemus</taxon>
    </lineage>
</organism>
<sequence>RIQYSIQITSCFGLTEKEEDRLTQLLLLEGDLSDIELEISDNDDELNKIDLGARPNGIVEIGDIGMNFVPAENSGGE</sequence>
<gene>
    <name evidence="1" type="ORF">HHI36_000739</name>
</gene>